<evidence type="ECO:0000313" key="2">
    <source>
        <dbReference type="Proteomes" id="UP001055811"/>
    </source>
</evidence>
<evidence type="ECO:0000313" key="1">
    <source>
        <dbReference type="EMBL" id="KAI3721623.1"/>
    </source>
</evidence>
<sequence length="102" mass="11872">MLILDRDCRSQYSLLIDLRIRDFPLALYQDIRKGKTVEYSHSQKLLFSQNYIREVQSKILLNRGLTFLGHDWIWVGSSTTVVGLFLSVIASGFHLNLKSERK</sequence>
<reference evidence="2" key="1">
    <citation type="journal article" date="2022" name="Mol. Ecol. Resour.">
        <title>The genomes of chicory, endive, great burdock and yacon provide insights into Asteraceae palaeo-polyploidization history and plant inulin production.</title>
        <authorList>
            <person name="Fan W."/>
            <person name="Wang S."/>
            <person name="Wang H."/>
            <person name="Wang A."/>
            <person name="Jiang F."/>
            <person name="Liu H."/>
            <person name="Zhao H."/>
            <person name="Xu D."/>
            <person name="Zhang Y."/>
        </authorList>
    </citation>
    <scope>NUCLEOTIDE SEQUENCE [LARGE SCALE GENOMIC DNA]</scope>
    <source>
        <strain evidence="2">cv. Punajuju</strain>
    </source>
</reference>
<name>A0ACB9BIR9_CICIN</name>
<keyword evidence="2" id="KW-1185">Reference proteome</keyword>
<gene>
    <name evidence="1" type="ORF">L2E82_32640</name>
</gene>
<proteinExistence type="predicted"/>
<dbReference type="Proteomes" id="UP001055811">
    <property type="component" value="Linkage Group LG06"/>
</dbReference>
<reference evidence="1 2" key="2">
    <citation type="journal article" date="2022" name="Mol. Ecol. Resour.">
        <title>The genomes of chicory, endive, great burdock and yacon provide insights into Asteraceae paleo-polyploidization history and plant inulin production.</title>
        <authorList>
            <person name="Fan W."/>
            <person name="Wang S."/>
            <person name="Wang H."/>
            <person name="Wang A."/>
            <person name="Jiang F."/>
            <person name="Liu H."/>
            <person name="Zhao H."/>
            <person name="Xu D."/>
            <person name="Zhang Y."/>
        </authorList>
    </citation>
    <scope>NUCLEOTIDE SEQUENCE [LARGE SCALE GENOMIC DNA]</scope>
    <source>
        <strain evidence="2">cv. Punajuju</strain>
        <tissue evidence="1">Leaves</tissue>
    </source>
</reference>
<dbReference type="EMBL" id="CM042014">
    <property type="protein sequence ID" value="KAI3721623.1"/>
    <property type="molecule type" value="Genomic_DNA"/>
</dbReference>
<accession>A0ACB9BIR9</accession>
<protein>
    <submittedName>
        <fullName evidence="1">Uncharacterized protein</fullName>
    </submittedName>
</protein>
<organism evidence="1 2">
    <name type="scientific">Cichorium intybus</name>
    <name type="common">Chicory</name>
    <dbReference type="NCBI Taxonomy" id="13427"/>
    <lineage>
        <taxon>Eukaryota</taxon>
        <taxon>Viridiplantae</taxon>
        <taxon>Streptophyta</taxon>
        <taxon>Embryophyta</taxon>
        <taxon>Tracheophyta</taxon>
        <taxon>Spermatophyta</taxon>
        <taxon>Magnoliopsida</taxon>
        <taxon>eudicotyledons</taxon>
        <taxon>Gunneridae</taxon>
        <taxon>Pentapetalae</taxon>
        <taxon>asterids</taxon>
        <taxon>campanulids</taxon>
        <taxon>Asterales</taxon>
        <taxon>Asteraceae</taxon>
        <taxon>Cichorioideae</taxon>
        <taxon>Cichorieae</taxon>
        <taxon>Cichoriinae</taxon>
        <taxon>Cichorium</taxon>
    </lineage>
</organism>
<comment type="caution">
    <text evidence="1">The sequence shown here is derived from an EMBL/GenBank/DDBJ whole genome shotgun (WGS) entry which is preliminary data.</text>
</comment>